<organism evidence="1 2">
    <name type="scientific">Dentiscutata erythropus</name>
    <dbReference type="NCBI Taxonomy" id="1348616"/>
    <lineage>
        <taxon>Eukaryota</taxon>
        <taxon>Fungi</taxon>
        <taxon>Fungi incertae sedis</taxon>
        <taxon>Mucoromycota</taxon>
        <taxon>Glomeromycotina</taxon>
        <taxon>Glomeromycetes</taxon>
        <taxon>Diversisporales</taxon>
        <taxon>Gigasporaceae</taxon>
        <taxon>Dentiscutata</taxon>
    </lineage>
</organism>
<dbReference type="AlphaFoldDB" id="A0A9N9P554"/>
<evidence type="ECO:0000313" key="2">
    <source>
        <dbReference type="Proteomes" id="UP000789405"/>
    </source>
</evidence>
<reference evidence="1" key="1">
    <citation type="submission" date="2021-06" db="EMBL/GenBank/DDBJ databases">
        <authorList>
            <person name="Kallberg Y."/>
            <person name="Tangrot J."/>
            <person name="Rosling A."/>
        </authorList>
    </citation>
    <scope>NUCLEOTIDE SEQUENCE</scope>
    <source>
        <strain evidence="1">MA453B</strain>
    </source>
</reference>
<protein>
    <submittedName>
        <fullName evidence="1">17229_t:CDS:1</fullName>
    </submittedName>
</protein>
<name>A0A9N9P554_9GLOM</name>
<gene>
    <name evidence="1" type="ORF">DERYTH_LOCUS20315</name>
</gene>
<dbReference type="Proteomes" id="UP000789405">
    <property type="component" value="Unassembled WGS sequence"/>
</dbReference>
<evidence type="ECO:0000313" key="1">
    <source>
        <dbReference type="EMBL" id="CAG8785483.1"/>
    </source>
</evidence>
<comment type="caution">
    <text evidence="1">The sequence shown here is derived from an EMBL/GenBank/DDBJ whole genome shotgun (WGS) entry which is preliminary data.</text>
</comment>
<dbReference type="EMBL" id="CAJVPY010023721">
    <property type="protein sequence ID" value="CAG8785483.1"/>
    <property type="molecule type" value="Genomic_DNA"/>
</dbReference>
<proteinExistence type="predicted"/>
<sequence length="124" mass="14980">LEQIEKEFSDLKISRYDYDEFSDFRKIRESRFGMTVYKSKWKKRNFVVVHKSVCQKLFRWYHIFDLSDFDPKCLNEEEQKIMKAFMNDNKTEILDSINREHKIYTSKVIETQMISNALSMQSGG</sequence>
<dbReference type="OrthoDB" id="2431740at2759"/>
<feature type="non-terminal residue" evidence="1">
    <location>
        <position position="1"/>
    </location>
</feature>
<keyword evidence="2" id="KW-1185">Reference proteome</keyword>
<accession>A0A9N9P554</accession>
<feature type="non-terminal residue" evidence="1">
    <location>
        <position position="124"/>
    </location>
</feature>